<gene>
    <name evidence="1" type="ORF">METZ01_LOCUS277655</name>
</gene>
<dbReference type="InterPro" id="IPR011652">
    <property type="entry name" value="MORN_2"/>
</dbReference>
<protein>
    <recommendedName>
        <fullName evidence="2">Toxin-antitoxin system YwqK family antitoxin</fullName>
    </recommendedName>
</protein>
<evidence type="ECO:0008006" key="2">
    <source>
        <dbReference type="Google" id="ProtNLM"/>
    </source>
</evidence>
<dbReference type="Pfam" id="PF07661">
    <property type="entry name" value="MORN_2"/>
    <property type="match status" value="2"/>
</dbReference>
<sequence>MIEMKKALPIALFLSVGFSQQEWNMDNLIKKGERFYSKTSNKPYSGKVFSLDESGEMRVEGKYRNGKKYGKWTTRWGNGQKWEKGSYKDSKKYGKWTTWRENGQKQEEGMYKDGKKYGKWTTWRENGQKNFERSYEDGKLLSLKFWDEDGNEMESETIK</sequence>
<evidence type="ECO:0000313" key="1">
    <source>
        <dbReference type="EMBL" id="SVC24801.1"/>
    </source>
</evidence>
<reference evidence="1" key="1">
    <citation type="submission" date="2018-05" db="EMBL/GenBank/DDBJ databases">
        <authorList>
            <person name="Lanie J.A."/>
            <person name="Ng W.-L."/>
            <person name="Kazmierczak K.M."/>
            <person name="Andrzejewski T.M."/>
            <person name="Davidsen T.M."/>
            <person name="Wayne K.J."/>
            <person name="Tettelin H."/>
            <person name="Glass J.I."/>
            <person name="Rusch D."/>
            <person name="Podicherti R."/>
            <person name="Tsui H.-C.T."/>
            <person name="Winkler M.E."/>
        </authorList>
    </citation>
    <scope>NUCLEOTIDE SEQUENCE</scope>
</reference>
<dbReference type="AlphaFoldDB" id="A0A382KQ55"/>
<organism evidence="1">
    <name type="scientific">marine metagenome</name>
    <dbReference type="NCBI Taxonomy" id="408172"/>
    <lineage>
        <taxon>unclassified sequences</taxon>
        <taxon>metagenomes</taxon>
        <taxon>ecological metagenomes</taxon>
    </lineage>
</organism>
<dbReference type="EMBL" id="UINC01081189">
    <property type="protein sequence ID" value="SVC24801.1"/>
    <property type="molecule type" value="Genomic_DNA"/>
</dbReference>
<dbReference type="SUPFAM" id="SSF82185">
    <property type="entry name" value="Histone H3 K4-specific methyltransferase SET7/9 N-terminal domain"/>
    <property type="match status" value="1"/>
</dbReference>
<accession>A0A382KQ55</accession>
<proteinExistence type="predicted"/>
<dbReference type="Gene3D" id="3.90.930.1">
    <property type="match status" value="1"/>
</dbReference>
<name>A0A382KQ55_9ZZZZ</name>